<feature type="transmembrane region" description="Helical" evidence="1">
    <location>
        <begin position="69"/>
        <end position="87"/>
    </location>
</feature>
<gene>
    <name evidence="3" type="primary">ccsA_1</name>
    <name evidence="3" type="ORF">Pan189_24040</name>
</gene>
<dbReference type="AlphaFoldDB" id="A0A517R2B4"/>
<evidence type="ECO:0000256" key="1">
    <source>
        <dbReference type="SAM" id="Phobius"/>
    </source>
</evidence>
<feature type="transmembrane region" description="Helical" evidence="1">
    <location>
        <begin position="189"/>
        <end position="212"/>
    </location>
</feature>
<evidence type="ECO:0000313" key="4">
    <source>
        <dbReference type="Proteomes" id="UP000317318"/>
    </source>
</evidence>
<feature type="transmembrane region" description="Helical" evidence="1">
    <location>
        <begin position="133"/>
        <end position="160"/>
    </location>
</feature>
<dbReference type="GO" id="GO:0020037">
    <property type="term" value="F:heme binding"/>
    <property type="evidence" value="ECO:0007669"/>
    <property type="project" value="InterPro"/>
</dbReference>
<evidence type="ECO:0000259" key="2">
    <source>
        <dbReference type="Pfam" id="PF01578"/>
    </source>
</evidence>
<feature type="domain" description="Cytochrome c assembly protein" evidence="2">
    <location>
        <begin position="68"/>
        <end position="278"/>
    </location>
</feature>
<protein>
    <submittedName>
        <fullName evidence="3">Cytochrome c biogenesis protein CcsA</fullName>
    </submittedName>
</protein>
<feature type="transmembrane region" description="Helical" evidence="1">
    <location>
        <begin position="6"/>
        <end position="22"/>
    </location>
</feature>
<dbReference type="OrthoDB" id="257620at2"/>
<dbReference type="EMBL" id="CP036268">
    <property type="protein sequence ID" value="QDT38020.1"/>
    <property type="molecule type" value="Genomic_DNA"/>
</dbReference>
<keyword evidence="1" id="KW-0812">Transmembrane</keyword>
<accession>A0A517R2B4</accession>
<organism evidence="3 4">
    <name type="scientific">Stratiformator vulcanicus</name>
    <dbReference type="NCBI Taxonomy" id="2527980"/>
    <lineage>
        <taxon>Bacteria</taxon>
        <taxon>Pseudomonadati</taxon>
        <taxon>Planctomycetota</taxon>
        <taxon>Planctomycetia</taxon>
        <taxon>Planctomycetales</taxon>
        <taxon>Planctomycetaceae</taxon>
        <taxon>Stratiformator</taxon>
    </lineage>
</organism>
<dbReference type="RefSeq" id="WP_145364084.1">
    <property type="nucleotide sequence ID" value="NZ_CP036268.1"/>
</dbReference>
<feature type="transmembrane region" description="Helical" evidence="1">
    <location>
        <begin position="224"/>
        <end position="244"/>
    </location>
</feature>
<dbReference type="KEGG" id="svp:Pan189_24040"/>
<keyword evidence="1" id="KW-1133">Transmembrane helix</keyword>
<dbReference type="GO" id="GO:0017004">
    <property type="term" value="P:cytochrome complex assembly"/>
    <property type="evidence" value="ECO:0007669"/>
    <property type="project" value="InterPro"/>
</dbReference>
<reference evidence="3 4" key="1">
    <citation type="submission" date="2019-02" db="EMBL/GenBank/DDBJ databases">
        <title>Deep-cultivation of Planctomycetes and their phenomic and genomic characterization uncovers novel biology.</title>
        <authorList>
            <person name="Wiegand S."/>
            <person name="Jogler M."/>
            <person name="Boedeker C."/>
            <person name="Pinto D."/>
            <person name="Vollmers J."/>
            <person name="Rivas-Marin E."/>
            <person name="Kohn T."/>
            <person name="Peeters S.H."/>
            <person name="Heuer A."/>
            <person name="Rast P."/>
            <person name="Oberbeckmann S."/>
            <person name="Bunk B."/>
            <person name="Jeske O."/>
            <person name="Meyerdierks A."/>
            <person name="Storesund J.E."/>
            <person name="Kallscheuer N."/>
            <person name="Luecker S."/>
            <person name="Lage O.M."/>
            <person name="Pohl T."/>
            <person name="Merkel B.J."/>
            <person name="Hornburger P."/>
            <person name="Mueller R.-W."/>
            <person name="Bruemmer F."/>
            <person name="Labrenz M."/>
            <person name="Spormann A.M."/>
            <person name="Op den Camp H."/>
            <person name="Overmann J."/>
            <person name="Amann R."/>
            <person name="Jetten M.S.M."/>
            <person name="Mascher T."/>
            <person name="Medema M.H."/>
            <person name="Devos D.P."/>
            <person name="Kaster A.-K."/>
            <person name="Ovreas L."/>
            <person name="Rohde M."/>
            <person name="Galperin M.Y."/>
            <person name="Jogler C."/>
        </authorList>
    </citation>
    <scope>NUCLEOTIDE SEQUENCE [LARGE SCALE GENOMIC DNA]</scope>
    <source>
        <strain evidence="3 4">Pan189</strain>
    </source>
</reference>
<feature type="transmembrane region" description="Helical" evidence="1">
    <location>
        <begin position="94"/>
        <end position="113"/>
    </location>
</feature>
<sequence>MLQVTIFCFVASYAVAFAFEATRLAKSHAILRVIAIGFTAAGLLAHSLYLYNVSQSSELPPLLSSTQDWLLMLAWTVSAFALLIAALDQKVASGLFLLPAVLALVGSALLLSGEPSVLIASADEVDHVVTRRWVMLHVSLLMLGIAGVVIGSVFSLMYLFQHRRLKHKQAPTGRINLFSLERLARWNRWSVLVSVPLLTLGLAAGYVLGAVADYDGENLTFLDPIVVASSLVWLVLAGLLGWILRSETASGRTIAFRTLLAFTLMLVTLLGLQILSGGLSLNSWHN</sequence>
<dbReference type="Pfam" id="PF01578">
    <property type="entry name" value="Cytochrom_C_asm"/>
    <property type="match status" value="1"/>
</dbReference>
<proteinExistence type="predicted"/>
<keyword evidence="4" id="KW-1185">Reference proteome</keyword>
<feature type="transmembrane region" description="Helical" evidence="1">
    <location>
        <begin position="29"/>
        <end position="49"/>
    </location>
</feature>
<dbReference type="Proteomes" id="UP000317318">
    <property type="component" value="Chromosome"/>
</dbReference>
<feature type="transmembrane region" description="Helical" evidence="1">
    <location>
        <begin position="256"/>
        <end position="276"/>
    </location>
</feature>
<evidence type="ECO:0000313" key="3">
    <source>
        <dbReference type="EMBL" id="QDT38020.1"/>
    </source>
</evidence>
<name>A0A517R2B4_9PLAN</name>
<keyword evidence="1" id="KW-0472">Membrane</keyword>
<dbReference type="InterPro" id="IPR002541">
    <property type="entry name" value="Cyt_c_assembly"/>
</dbReference>